<dbReference type="Proteomes" id="UP000178129">
    <property type="component" value="Unassembled WGS sequence"/>
</dbReference>
<reference evidence="3" key="1">
    <citation type="submission" date="2016-03" db="EMBL/GenBank/DDBJ databases">
        <authorList>
            <person name="Ploux O."/>
        </authorList>
    </citation>
    <scope>NUCLEOTIDE SEQUENCE [LARGE SCALE GENOMIC DNA]</scope>
    <source>
        <strain evidence="3">UK7</strain>
    </source>
</reference>
<feature type="transmembrane region" description="Helical" evidence="1">
    <location>
        <begin position="69"/>
        <end position="93"/>
    </location>
</feature>
<dbReference type="AlphaFoldDB" id="A0A1E1KYC1"/>
<proteinExistence type="predicted"/>
<sequence length="97" mass="10642">MPTSSTERKTIVDKYKDTQGLQNRNSESMPLPVMRTRIVQFPPPAHQHDSLPGLSSCPRKRRLIKSKRIPSATAFFAVASSAPTIIGVTPQILDTAA</sequence>
<keyword evidence="3" id="KW-1185">Reference proteome</keyword>
<keyword evidence="1" id="KW-0812">Transmembrane</keyword>
<protein>
    <submittedName>
        <fullName evidence="2">Uncharacterized protein</fullName>
    </submittedName>
</protein>
<name>A0A1E1KYC1_9HELO</name>
<dbReference type="InParanoid" id="A0A1E1KYC1"/>
<gene>
    <name evidence="2" type="ORF">RCO7_14719</name>
</gene>
<keyword evidence="1" id="KW-0472">Membrane</keyword>
<dbReference type="EMBL" id="FJUW01000027">
    <property type="protein sequence ID" value="CZT03247.1"/>
    <property type="molecule type" value="Genomic_DNA"/>
</dbReference>
<organism evidence="2 3">
    <name type="scientific">Rhynchosporium graminicola</name>
    <dbReference type="NCBI Taxonomy" id="2792576"/>
    <lineage>
        <taxon>Eukaryota</taxon>
        <taxon>Fungi</taxon>
        <taxon>Dikarya</taxon>
        <taxon>Ascomycota</taxon>
        <taxon>Pezizomycotina</taxon>
        <taxon>Leotiomycetes</taxon>
        <taxon>Helotiales</taxon>
        <taxon>Ploettnerulaceae</taxon>
        <taxon>Rhynchosporium</taxon>
    </lineage>
</organism>
<accession>A0A1E1KYC1</accession>
<comment type="caution">
    <text evidence="2">The sequence shown here is derived from an EMBL/GenBank/DDBJ whole genome shotgun (WGS) entry which is preliminary data.</text>
</comment>
<evidence type="ECO:0000313" key="2">
    <source>
        <dbReference type="EMBL" id="CZT03247.1"/>
    </source>
</evidence>
<evidence type="ECO:0000256" key="1">
    <source>
        <dbReference type="SAM" id="Phobius"/>
    </source>
</evidence>
<keyword evidence="1" id="KW-1133">Transmembrane helix</keyword>
<evidence type="ECO:0000313" key="3">
    <source>
        <dbReference type="Proteomes" id="UP000178129"/>
    </source>
</evidence>